<gene>
    <name evidence="1" type="ORF">GCM10009037_26930</name>
</gene>
<reference evidence="1 2" key="1">
    <citation type="journal article" date="2019" name="Int. J. Syst. Evol. Microbiol.">
        <title>The Global Catalogue of Microorganisms (GCM) 10K type strain sequencing project: providing services to taxonomists for standard genome sequencing and annotation.</title>
        <authorList>
            <consortium name="The Broad Institute Genomics Platform"/>
            <consortium name="The Broad Institute Genome Sequencing Center for Infectious Disease"/>
            <person name="Wu L."/>
            <person name="Ma J."/>
        </authorList>
    </citation>
    <scope>NUCLEOTIDE SEQUENCE [LARGE SCALE GENOMIC DNA]</scope>
    <source>
        <strain evidence="1 2">JCM 19585</strain>
    </source>
</reference>
<comment type="caution">
    <text evidence="1">The sequence shown here is derived from an EMBL/GenBank/DDBJ whole genome shotgun (WGS) entry which is preliminary data.</text>
</comment>
<dbReference type="Pfam" id="PF05908">
    <property type="entry name" value="Gamma_PGA_hydro"/>
    <property type="match status" value="1"/>
</dbReference>
<proteinExistence type="predicted"/>
<dbReference type="EMBL" id="BMPF01000005">
    <property type="protein sequence ID" value="GGL42008.1"/>
    <property type="molecule type" value="Genomic_DNA"/>
</dbReference>
<protein>
    <recommendedName>
        <fullName evidence="3">Phage-related replication protein YjqB, UPF0714/DUF867 family</fullName>
    </recommendedName>
</protein>
<dbReference type="RefSeq" id="WP_188884205.1">
    <property type="nucleotide sequence ID" value="NZ_BMPF01000005.1"/>
</dbReference>
<name>A0A830FCQ8_9EURY</name>
<dbReference type="Gene3D" id="3.40.630.100">
    <property type="entry name" value="Poly-gamma-glutamate hydrolase, zinc-binding motif"/>
    <property type="match status" value="1"/>
</dbReference>
<organism evidence="1 2">
    <name type="scientific">Halarchaeum grantii</name>
    <dbReference type="NCBI Taxonomy" id="1193105"/>
    <lineage>
        <taxon>Archaea</taxon>
        <taxon>Methanobacteriati</taxon>
        <taxon>Methanobacteriota</taxon>
        <taxon>Stenosarchaea group</taxon>
        <taxon>Halobacteria</taxon>
        <taxon>Halobacteriales</taxon>
        <taxon>Halobacteriaceae</taxon>
    </lineage>
</organism>
<dbReference type="Proteomes" id="UP000628840">
    <property type="component" value="Unassembled WGS sequence"/>
</dbReference>
<keyword evidence="2" id="KW-1185">Reference proteome</keyword>
<sequence length="290" mass="32235">MVQARVESRTDVAEDESGRTCHLSSRLAERLDKEHGDHVRLENDYLAAHAEVEQVTAGAEETIWLSGTGRDRIGTRPGETVHVDATIPLEGGYMAAWPRGDFSETLWGDERGDLLISCPHGGDIEFGTDDIGARLFRSLRATGTPVTAWLCHGFNSGFASDAFSRWHMKKPVTAADAYPELERMLDWRFAYVVGIHMHSYSEYIAVGGRAPDSLRESVGDALRETLPADFEIRTDYDEMALAGRGETSSVNYFCDGTGVQLELPPMVCYRYRKRVADALHDVYGALLEEE</sequence>
<dbReference type="InterPro" id="IPR008585">
    <property type="entry name" value="Gamma_PGA_hydro"/>
</dbReference>
<evidence type="ECO:0008006" key="3">
    <source>
        <dbReference type="Google" id="ProtNLM"/>
    </source>
</evidence>
<accession>A0A830FCQ8</accession>
<dbReference type="AlphaFoldDB" id="A0A830FCQ8"/>
<evidence type="ECO:0000313" key="2">
    <source>
        <dbReference type="Proteomes" id="UP000628840"/>
    </source>
</evidence>
<dbReference type="InterPro" id="IPR038128">
    <property type="entry name" value="Gamma_PGA_hydro_sf"/>
</dbReference>
<evidence type="ECO:0000313" key="1">
    <source>
        <dbReference type="EMBL" id="GGL42008.1"/>
    </source>
</evidence>
<dbReference type="OrthoDB" id="168704at2157"/>